<evidence type="ECO:0000259" key="5">
    <source>
        <dbReference type="PROSITE" id="PS50118"/>
    </source>
</evidence>
<feature type="non-terminal residue" evidence="6">
    <location>
        <position position="1"/>
    </location>
</feature>
<dbReference type="CDD" id="cd01389">
    <property type="entry name" value="HMG-box_ROX1-like"/>
    <property type="match status" value="1"/>
</dbReference>
<proteinExistence type="predicted"/>
<dbReference type="PANTHER" id="PTHR10270">
    <property type="entry name" value="SOX TRANSCRIPTION FACTOR"/>
    <property type="match status" value="1"/>
</dbReference>
<evidence type="ECO:0000256" key="4">
    <source>
        <dbReference type="SAM" id="MobiDB-lite"/>
    </source>
</evidence>
<feature type="DNA-binding region" description="HMG box" evidence="3">
    <location>
        <begin position="89"/>
        <end position="160"/>
    </location>
</feature>
<keyword evidence="3" id="KW-0539">Nucleus</keyword>
<protein>
    <recommendedName>
        <fullName evidence="5">HMG box domain-containing protein</fullName>
    </recommendedName>
</protein>
<dbReference type="InterPro" id="IPR036910">
    <property type="entry name" value="HMG_box_dom_sf"/>
</dbReference>
<dbReference type="GO" id="GO:0000978">
    <property type="term" value="F:RNA polymerase II cis-regulatory region sequence-specific DNA binding"/>
    <property type="evidence" value="ECO:0007669"/>
    <property type="project" value="TreeGrafter"/>
</dbReference>
<dbReference type="PANTHER" id="PTHR10270:SF161">
    <property type="entry name" value="SEX-DETERMINING REGION Y PROTEIN"/>
    <property type="match status" value="1"/>
</dbReference>
<feature type="domain" description="HMG box" evidence="5">
    <location>
        <begin position="89"/>
        <end position="160"/>
    </location>
</feature>
<feature type="region of interest" description="Disordered" evidence="4">
    <location>
        <begin position="146"/>
        <end position="178"/>
    </location>
</feature>
<dbReference type="Proteomes" id="UP001215280">
    <property type="component" value="Unassembled WGS sequence"/>
</dbReference>
<evidence type="ECO:0000256" key="1">
    <source>
        <dbReference type="ARBA" id="ARBA00023125"/>
    </source>
</evidence>
<dbReference type="GO" id="GO:0005634">
    <property type="term" value="C:nucleus"/>
    <property type="evidence" value="ECO:0007669"/>
    <property type="project" value="UniProtKB-UniRule"/>
</dbReference>
<evidence type="ECO:0000256" key="3">
    <source>
        <dbReference type="PROSITE-ProRule" id="PRU00267"/>
    </source>
</evidence>
<gene>
    <name evidence="6" type="ORF">DFH07DRAFT_873114</name>
</gene>
<dbReference type="InterPro" id="IPR009071">
    <property type="entry name" value="HMG_box_dom"/>
</dbReference>
<evidence type="ECO:0000256" key="2">
    <source>
        <dbReference type="ARBA" id="ARBA00023163"/>
    </source>
</evidence>
<dbReference type="SMART" id="SM00398">
    <property type="entry name" value="HMG"/>
    <property type="match status" value="1"/>
</dbReference>
<evidence type="ECO:0000313" key="6">
    <source>
        <dbReference type="EMBL" id="KAJ7785218.1"/>
    </source>
</evidence>
<dbReference type="GO" id="GO:0030154">
    <property type="term" value="P:cell differentiation"/>
    <property type="evidence" value="ECO:0007669"/>
    <property type="project" value="TreeGrafter"/>
</dbReference>
<dbReference type="Gene3D" id="1.10.30.10">
    <property type="entry name" value="High mobility group box domain"/>
    <property type="match status" value="1"/>
</dbReference>
<dbReference type="GO" id="GO:0001228">
    <property type="term" value="F:DNA-binding transcription activator activity, RNA polymerase II-specific"/>
    <property type="evidence" value="ECO:0007669"/>
    <property type="project" value="TreeGrafter"/>
</dbReference>
<accession>A0AAD7KKD7</accession>
<organism evidence="6 7">
    <name type="scientific">Mycena maculata</name>
    <dbReference type="NCBI Taxonomy" id="230809"/>
    <lineage>
        <taxon>Eukaryota</taxon>
        <taxon>Fungi</taxon>
        <taxon>Dikarya</taxon>
        <taxon>Basidiomycota</taxon>
        <taxon>Agaricomycotina</taxon>
        <taxon>Agaricomycetes</taxon>
        <taxon>Agaricomycetidae</taxon>
        <taxon>Agaricales</taxon>
        <taxon>Marasmiineae</taxon>
        <taxon>Mycenaceae</taxon>
        <taxon>Mycena</taxon>
    </lineage>
</organism>
<evidence type="ECO:0000313" key="7">
    <source>
        <dbReference type="Proteomes" id="UP001215280"/>
    </source>
</evidence>
<reference evidence="6" key="1">
    <citation type="submission" date="2023-03" db="EMBL/GenBank/DDBJ databases">
        <title>Massive genome expansion in bonnet fungi (Mycena s.s.) driven by repeated elements and novel gene families across ecological guilds.</title>
        <authorList>
            <consortium name="Lawrence Berkeley National Laboratory"/>
            <person name="Harder C.B."/>
            <person name="Miyauchi S."/>
            <person name="Viragh M."/>
            <person name="Kuo A."/>
            <person name="Thoen E."/>
            <person name="Andreopoulos B."/>
            <person name="Lu D."/>
            <person name="Skrede I."/>
            <person name="Drula E."/>
            <person name="Henrissat B."/>
            <person name="Morin E."/>
            <person name="Kohler A."/>
            <person name="Barry K."/>
            <person name="LaButti K."/>
            <person name="Morin E."/>
            <person name="Salamov A."/>
            <person name="Lipzen A."/>
            <person name="Mereny Z."/>
            <person name="Hegedus B."/>
            <person name="Baldrian P."/>
            <person name="Stursova M."/>
            <person name="Weitz H."/>
            <person name="Taylor A."/>
            <person name="Grigoriev I.V."/>
            <person name="Nagy L.G."/>
            <person name="Martin F."/>
            <person name="Kauserud H."/>
        </authorList>
    </citation>
    <scope>NUCLEOTIDE SEQUENCE</scope>
    <source>
        <strain evidence="6">CBHHK188m</strain>
    </source>
</reference>
<name>A0AAD7KKD7_9AGAR</name>
<dbReference type="Pfam" id="PF00505">
    <property type="entry name" value="HMG_box"/>
    <property type="match status" value="1"/>
</dbReference>
<keyword evidence="7" id="KW-1185">Reference proteome</keyword>
<dbReference type="AlphaFoldDB" id="A0AAD7KKD7"/>
<sequence length="178" mass="20210">MPVVRSIIPYRKSRRLRQTDPKNYADDDGVWETYDESLLVDSDPCPVVKSEPEETLNLAQPGDLPILHKSEFEETLNLAQPSDLPILHIPRPRNAFICFRSAYVKAEKRVSARPASIDQTVMSRGAADVWRGMSEDERLPYVEMAQTEKEAHQKKYPNYRYAPGSASGVPRKAKKPKA</sequence>
<dbReference type="PROSITE" id="PS50118">
    <property type="entry name" value="HMG_BOX_2"/>
    <property type="match status" value="1"/>
</dbReference>
<dbReference type="InterPro" id="IPR050140">
    <property type="entry name" value="SRY-related_HMG-box_TF-like"/>
</dbReference>
<keyword evidence="2" id="KW-0804">Transcription</keyword>
<comment type="caution">
    <text evidence="6">The sequence shown here is derived from an EMBL/GenBank/DDBJ whole genome shotgun (WGS) entry which is preliminary data.</text>
</comment>
<dbReference type="EMBL" id="JARJLG010000001">
    <property type="protein sequence ID" value="KAJ7785218.1"/>
    <property type="molecule type" value="Genomic_DNA"/>
</dbReference>
<keyword evidence="1 3" id="KW-0238">DNA-binding</keyword>
<dbReference type="SUPFAM" id="SSF47095">
    <property type="entry name" value="HMG-box"/>
    <property type="match status" value="1"/>
</dbReference>